<evidence type="ECO:0000256" key="1">
    <source>
        <dbReference type="SAM" id="MobiDB-lite"/>
    </source>
</evidence>
<organism evidence="2 3">
    <name type="scientific">Periplaneta americana</name>
    <name type="common">American cockroach</name>
    <name type="synonym">Blatta americana</name>
    <dbReference type="NCBI Taxonomy" id="6978"/>
    <lineage>
        <taxon>Eukaryota</taxon>
        <taxon>Metazoa</taxon>
        <taxon>Ecdysozoa</taxon>
        <taxon>Arthropoda</taxon>
        <taxon>Hexapoda</taxon>
        <taxon>Insecta</taxon>
        <taxon>Pterygota</taxon>
        <taxon>Neoptera</taxon>
        <taxon>Polyneoptera</taxon>
        <taxon>Dictyoptera</taxon>
        <taxon>Blattodea</taxon>
        <taxon>Blattoidea</taxon>
        <taxon>Blattidae</taxon>
        <taxon>Blattinae</taxon>
        <taxon>Periplaneta</taxon>
    </lineage>
</organism>
<dbReference type="EMBL" id="JAJSOF020000031">
    <property type="protein sequence ID" value="KAJ4431292.1"/>
    <property type="molecule type" value="Genomic_DNA"/>
</dbReference>
<evidence type="ECO:0000313" key="2">
    <source>
        <dbReference type="EMBL" id="KAJ4431292.1"/>
    </source>
</evidence>
<reference evidence="2 3" key="1">
    <citation type="journal article" date="2022" name="Allergy">
        <title>Genome assembly and annotation of Periplaneta americana reveal a comprehensive cockroach allergen profile.</title>
        <authorList>
            <person name="Wang L."/>
            <person name="Xiong Q."/>
            <person name="Saelim N."/>
            <person name="Wang L."/>
            <person name="Nong W."/>
            <person name="Wan A.T."/>
            <person name="Shi M."/>
            <person name="Liu X."/>
            <person name="Cao Q."/>
            <person name="Hui J.H.L."/>
            <person name="Sookrung N."/>
            <person name="Leung T.F."/>
            <person name="Tungtrongchitr A."/>
            <person name="Tsui S.K.W."/>
        </authorList>
    </citation>
    <scope>NUCLEOTIDE SEQUENCE [LARGE SCALE GENOMIC DNA]</scope>
    <source>
        <strain evidence="2">PWHHKU_190912</strain>
    </source>
</reference>
<proteinExistence type="predicted"/>
<evidence type="ECO:0000313" key="3">
    <source>
        <dbReference type="Proteomes" id="UP001148838"/>
    </source>
</evidence>
<sequence>MTKRDPSWQNEELRTRCVSLLLECRHIQCLAFRSGRNAACFVDRQARSIIYNAIKFCDEEKTTGLFLPLTKTTKRAAANVKLNKETISRIKKEGKECEDKGVEISTPNKVRRPPANKVELHDMDK</sequence>
<keyword evidence="3" id="KW-1185">Reference proteome</keyword>
<protein>
    <submittedName>
        <fullName evidence="2">Uncharacterized protein</fullName>
    </submittedName>
</protein>
<accession>A0ABQ8SB41</accession>
<name>A0ABQ8SB41_PERAM</name>
<gene>
    <name evidence="2" type="ORF">ANN_19889</name>
</gene>
<comment type="caution">
    <text evidence="2">The sequence shown here is derived from an EMBL/GenBank/DDBJ whole genome shotgun (WGS) entry which is preliminary data.</text>
</comment>
<feature type="region of interest" description="Disordered" evidence="1">
    <location>
        <begin position="96"/>
        <end position="125"/>
    </location>
</feature>
<dbReference type="Proteomes" id="UP001148838">
    <property type="component" value="Unassembled WGS sequence"/>
</dbReference>